<dbReference type="EMBL" id="JASCZI010044496">
    <property type="protein sequence ID" value="MED6130217.1"/>
    <property type="molecule type" value="Genomic_DNA"/>
</dbReference>
<accession>A0ABU6S1J7</accession>
<sequence>NEADYDQEERVQNDSPMTSSQVEREVEADWPTVEVDEEFLDLLGKVEEEARKRCTSQQ</sequence>
<organism evidence="2 3">
    <name type="scientific">Stylosanthes scabra</name>
    <dbReference type="NCBI Taxonomy" id="79078"/>
    <lineage>
        <taxon>Eukaryota</taxon>
        <taxon>Viridiplantae</taxon>
        <taxon>Streptophyta</taxon>
        <taxon>Embryophyta</taxon>
        <taxon>Tracheophyta</taxon>
        <taxon>Spermatophyta</taxon>
        <taxon>Magnoliopsida</taxon>
        <taxon>eudicotyledons</taxon>
        <taxon>Gunneridae</taxon>
        <taxon>Pentapetalae</taxon>
        <taxon>rosids</taxon>
        <taxon>fabids</taxon>
        <taxon>Fabales</taxon>
        <taxon>Fabaceae</taxon>
        <taxon>Papilionoideae</taxon>
        <taxon>50 kb inversion clade</taxon>
        <taxon>dalbergioids sensu lato</taxon>
        <taxon>Dalbergieae</taxon>
        <taxon>Pterocarpus clade</taxon>
        <taxon>Stylosanthes</taxon>
    </lineage>
</organism>
<reference evidence="2 3" key="1">
    <citation type="journal article" date="2023" name="Plants (Basel)">
        <title>Bridging the Gap: Combining Genomics and Transcriptomics Approaches to Understand Stylosanthes scabra, an Orphan Legume from the Brazilian Caatinga.</title>
        <authorList>
            <person name="Ferreira-Neto J.R.C."/>
            <person name="da Silva M.D."/>
            <person name="Binneck E."/>
            <person name="de Melo N.F."/>
            <person name="da Silva R.H."/>
            <person name="de Melo A.L.T.M."/>
            <person name="Pandolfi V."/>
            <person name="Bustamante F.O."/>
            <person name="Brasileiro-Vidal A.C."/>
            <person name="Benko-Iseppon A.M."/>
        </authorList>
    </citation>
    <scope>NUCLEOTIDE SEQUENCE [LARGE SCALE GENOMIC DNA]</scope>
    <source>
        <tissue evidence="2">Leaves</tissue>
    </source>
</reference>
<dbReference type="Proteomes" id="UP001341840">
    <property type="component" value="Unassembled WGS sequence"/>
</dbReference>
<keyword evidence="3" id="KW-1185">Reference proteome</keyword>
<proteinExistence type="predicted"/>
<feature type="non-terminal residue" evidence="2">
    <location>
        <position position="1"/>
    </location>
</feature>
<evidence type="ECO:0000313" key="3">
    <source>
        <dbReference type="Proteomes" id="UP001341840"/>
    </source>
</evidence>
<evidence type="ECO:0000256" key="1">
    <source>
        <dbReference type="SAM" id="MobiDB-lite"/>
    </source>
</evidence>
<evidence type="ECO:0000313" key="2">
    <source>
        <dbReference type="EMBL" id="MED6130217.1"/>
    </source>
</evidence>
<comment type="caution">
    <text evidence="2">The sequence shown here is derived from an EMBL/GenBank/DDBJ whole genome shotgun (WGS) entry which is preliminary data.</text>
</comment>
<protein>
    <submittedName>
        <fullName evidence="2">Uncharacterized protein</fullName>
    </submittedName>
</protein>
<feature type="region of interest" description="Disordered" evidence="1">
    <location>
        <begin position="1"/>
        <end position="28"/>
    </location>
</feature>
<name>A0ABU6S1J7_9FABA</name>
<gene>
    <name evidence="2" type="ORF">PIB30_115886</name>
</gene>